<sequence length="87" mass="10154">MNVEKVVCDRVYLSREILPKIIVNKKSFTILREYSTMFSYAYIEVIEKMFNRKGILRYFSSPIDDILIFNYVLDQLKGIAGLGPLIV</sequence>
<dbReference type="AlphaFoldDB" id="A0AAN5D2U1"/>
<evidence type="ECO:0000313" key="2">
    <source>
        <dbReference type="Proteomes" id="UP001328107"/>
    </source>
</evidence>
<organism evidence="1 2">
    <name type="scientific">Pristionchus mayeri</name>
    <dbReference type="NCBI Taxonomy" id="1317129"/>
    <lineage>
        <taxon>Eukaryota</taxon>
        <taxon>Metazoa</taxon>
        <taxon>Ecdysozoa</taxon>
        <taxon>Nematoda</taxon>
        <taxon>Chromadorea</taxon>
        <taxon>Rhabditida</taxon>
        <taxon>Rhabditina</taxon>
        <taxon>Diplogasteromorpha</taxon>
        <taxon>Diplogasteroidea</taxon>
        <taxon>Neodiplogasteridae</taxon>
        <taxon>Pristionchus</taxon>
    </lineage>
</organism>
<keyword evidence="2" id="KW-1185">Reference proteome</keyword>
<proteinExistence type="predicted"/>
<dbReference type="Proteomes" id="UP001328107">
    <property type="component" value="Unassembled WGS sequence"/>
</dbReference>
<accession>A0AAN5D2U1</accession>
<evidence type="ECO:0000313" key="1">
    <source>
        <dbReference type="EMBL" id="GMR55508.1"/>
    </source>
</evidence>
<reference evidence="2" key="1">
    <citation type="submission" date="2022-10" db="EMBL/GenBank/DDBJ databases">
        <title>Genome assembly of Pristionchus species.</title>
        <authorList>
            <person name="Yoshida K."/>
            <person name="Sommer R.J."/>
        </authorList>
    </citation>
    <scope>NUCLEOTIDE SEQUENCE [LARGE SCALE GENOMIC DNA]</scope>
    <source>
        <strain evidence="2">RS5460</strain>
    </source>
</reference>
<feature type="non-terminal residue" evidence="1">
    <location>
        <position position="87"/>
    </location>
</feature>
<dbReference type="EMBL" id="BTRK01000005">
    <property type="protein sequence ID" value="GMR55508.1"/>
    <property type="molecule type" value="Genomic_DNA"/>
</dbReference>
<gene>
    <name evidence="1" type="ORF">PMAYCL1PPCAC_25703</name>
</gene>
<name>A0AAN5D2U1_9BILA</name>
<comment type="caution">
    <text evidence="1">The sequence shown here is derived from an EMBL/GenBank/DDBJ whole genome shotgun (WGS) entry which is preliminary data.</text>
</comment>
<protein>
    <submittedName>
        <fullName evidence="1">Uncharacterized protein</fullName>
    </submittedName>
</protein>